<organism evidence="3 4">
    <name type="scientific">Blattamonas nauphoetae</name>
    <dbReference type="NCBI Taxonomy" id="2049346"/>
    <lineage>
        <taxon>Eukaryota</taxon>
        <taxon>Metamonada</taxon>
        <taxon>Preaxostyla</taxon>
        <taxon>Oxymonadida</taxon>
        <taxon>Blattamonas</taxon>
    </lineage>
</organism>
<proteinExistence type="predicted"/>
<dbReference type="InterPro" id="IPR003591">
    <property type="entry name" value="Leu-rich_rpt_typical-subtyp"/>
</dbReference>
<dbReference type="PANTHER" id="PTHR45617:SF181">
    <property type="entry name" value="LP04042P"/>
    <property type="match status" value="1"/>
</dbReference>
<dbReference type="InterPro" id="IPR032675">
    <property type="entry name" value="LRR_dom_sf"/>
</dbReference>
<dbReference type="Pfam" id="PF13855">
    <property type="entry name" value="LRR_8"/>
    <property type="match status" value="1"/>
</dbReference>
<evidence type="ECO:0000256" key="2">
    <source>
        <dbReference type="ARBA" id="ARBA00022737"/>
    </source>
</evidence>
<accession>A0ABQ9XTP1</accession>
<dbReference type="InterPro" id="IPR001611">
    <property type="entry name" value="Leu-rich_rpt"/>
</dbReference>
<evidence type="ECO:0000313" key="4">
    <source>
        <dbReference type="Proteomes" id="UP001281761"/>
    </source>
</evidence>
<evidence type="ECO:0000256" key="1">
    <source>
        <dbReference type="ARBA" id="ARBA00022614"/>
    </source>
</evidence>
<dbReference type="Pfam" id="PF13516">
    <property type="entry name" value="LRR_6"/>
    <property type="match status" value="2"/>
</dbReference>
<dbReference type="Pfam" id="PF00560">
    <property type="entry name" value="LRR_1"/>
    <property type="match status" value="1"/>
</dbReference>
<name>A0ABQ9XTP1_9EUKA</name>
<dbReference type="SMART" id="SM00364">
    <property type="entry name" value="LRR_BAC"/>
    <property type="match status" value="6"/>
</dbReference>
<keyword evidence="2" id="KW-0677">Repeat</keyword>
<dbReference type="PANTHER" id="PTHR45617">
    <property type="entry name" value="LEUCINE RICH REPEAT FAMILY PROTEIN"/>
    <property type="match status" value="1"/>
</dbReference>
<dbReference type="SMART" id="SM00369">
    <property type="entry name" value="LRR_TYP"/>
    <property type="match status" value="6"/>
</dbReference>
<sequence>MTSSDEYSPFLKWSPTERRTADSVAPPFASLVSMVRDGFQFDVTLLRKTSTLFSSIRQLFKKSDVIDDVMKANGQGSPNPAAVILSTPHLRDLSVIGDQDILKVILAIFRSSVWISSPDTLHSLSATLRADPDSIRDLVLHEVFTPIEPSLVQISRNHHILSWMDACQTTLDILVDIFDASDLSFNKISTIEHSVFSTLLELRLTRNQLRSFPHNINILFPVLHSLSLTPNRIKKCALLDHSTLTVLDLSRNNISSIDKPLVVPTLTSLSLALNRLTSFVLPNGSQLPCLQILDLRMNYLETLNEQAFESLPTIKSLYLTSNELESLPDRLGDILPNLSTNPIDIFGGTNELVSCPAFLMRSTGDLRVDIPNNRLRTLPRLSCDVVVFSADSSRISEIGEGVERLVCDYSSDVFAWPSRMKRVSLKDNLISSLPKTLVTLPLTCILLADNLLTDLLDGLFTLPILQTLDVSFNSLAIIPPSISQLTSLVKVNFGFKQINAVPNELFHIPTLTHLILSHNKLTSLPTDPAMSPKVELSLGFVDPLSNSMIYKKTGTGAHPGAVLCRLERLLFASILLTSVPPLVSRFRTFHTLSLAANGISELLRDFFRSLPNLSRLDLSFTGLTHPQESTVAVSLPAILRNMHSTHPSHTDTDVSRHTAAGLTTFHAKWLETSTTPDSVLNDEGISG</sequence>
<protein>
    <submittedName>
        <fullName evidence="3">Leucine-rich repeat domain-containing protein</fullName>
    </submittedName>
</protein>
<gene>
    <name evidence="3" type="ORF">BLNAU_10177</name>
</gene>
<keyword evidence="4" id="KW-1185">Reference proteome</keyword>
<dbReference type="Gene3D" id="3.80.10.10">
    <property type="entry name" value="Ribonuclease Inhibitor"/>
    <property type="match status" value="3"/>
</dbReference>
<evidence type="ECO:0000313" key="3">
    <source>
        <dbReference type="EMBL" id="KAK2954847.1"/>
    </source>
</evidence>
<dbReference type="SUPFAM" id="SSF52058">
    <property type="entry name" value="L domain-like"/>
    <property type="match status" value="2"/>
</dbReference>
<comment type="caution">
    <text evidence="3">The sequence shown here is derived from an EMBL/GenBank/DDBJ whole genome shotgun (WGS) entry which is preliminary data.</text>
</comment>
<dbReference type="Proteomes" id="UP001281761">
    <property type="component" value="Unassembled WGS sequence"/>
</dbReference>
<dbReference type="PROSITE" id="PS51450">
    <property type="entry name" value="LRR"/>
    <property type="match status" value="2"/>
</dbReference>
<keyword evidence="1" id="KW-0433">Leucine-rich repeat</keyword>
<dbReference type="EMBL" id="JARBJD010000073">
    <property type="protein sequence ID" value="KAK2954847.1"/>
    <property type="molecule type" value="Genomic_DNA"/>
</dbReference>
<reference evidence="3 4" key="1">
    <citation type="journal article" date="2022" name="bioRxiv">
        <title>Genomics of Preaxostyla Flagellates Illuminates Evolutionary Transitions and the Path Towards Mitochondrial Loss.</title>
        <authorList>
            <person name="Novak L.V.F."/>
            <person name="Treitli S.C."/>
            <person name="Pyrih J."/>
            <person name="Halakuc P."/>
            <person name="Pipaliya S.V."/>
            <person name="Vacek V."/>
            <person name="Brzon O."/>
            <person name="Soukal P."/>
            <person name="Eme L."/>
            <person name="Dacks J.B."/>
            <person name="Karnkowska A."/>
            <person name="Elias M."/>
            <person name="Hampl V."/>
        </authorList>
    </citation>
    <scope>NUCLEOTIDE SEQUENCE [LARGE SCALE GENOMIC DNA]</scope>
    <source>
        <strain evidence="3">NAU3</strain>
        <tissue evidence="3">Gut</tissue>
    </source>
</reference>